<feature type="non-terminal residue" evidence="2">
    <location>
        <position position="52"/>
    </location>
</feature>
<proteinExistence type="predicted"/>
<dbReference type="Pfam" id="PF21016">
    <property type="entry name" value="RlmN_N"/>
    <property type="match status" value="1"/>
</dbReference>
<dbReference type="Gene3D" id="1.10.150.530">
    <property type="match status" value="1"/>
</dbReference>
<feature type="domain" description="Dual-specificity RNA methyltransferase RlmN N-terminal" evidence="1">
    <location>
        <begin position="15"/>
        <end position="51"/>
    </location>
</feature>
<accession>A0ABU3XI63</accession>
<organism evidence="2 3">
    <name type="scientific">Alkalihalophilus lindianensis</name>
    <dbReference type="NCBI Taxonomy" id="1630542"/>
    <lineage>
        <taxon>Bacteria</taxon>
        <taxon>Bacillati</taxon>
        <taxon>Bacillota</taxon>
        <taxon>Bacilli</taxon>
        <taxon>Bacillales</taxon>
        <taxon>Bacillaceae</taxon>
        <taxon>Alkalihalophilus</taxon>
    </lineage>
</organism>
<evidence type="ECO:0000259" key="1">
    <source>
        <dbReference type="Pfam" id="PF21016"/>
    </source>
</evidence>
<reference evidence="2 3" key="1">
    <citation type="submission" date="2023-10" db="EMBL/GenBank/DDBJ databases">
        <title>Screening of Alkalihalobacillus lindianensis BZ-TG-R113 and Its Alleviation of Salt Stress on Rapeseed Growth.</title>
        <authorList>
            <person name="Zhao B."/>
            <person name="Guo T."/>
        </authorList>
    </citation>
    <scope>NUCLEOTIDE SEQUENCE [LARGE SCALE GENOMIC DNA]</scope>
    <source>
        <strain evidence="2 3">BZ-TG-R113</strain>
    </source>
</reference>
<dbReference type="EMBL" id="JAWJBA010000910">
    <property type="protein sequence ID" value="MDV2687564.1"/>
    <property type="molecule type" value="Genomic_DNA"/>
</dbReference>
<dbReference type="Proteomes" id="UP001287282">
    <property type="component" value="Unassembled WGS sequence"/>
</dbReference>
<protein>
    <submittedName>
        <fullName evidence="2">23S rRNA (Adenine(2503)-C(2))-methyltransferase RlmN</fullName>
    </submittedName>
</protein>
<evidence type="ECO:0000313" key="3">
    <source>
        <dbReference type="Proteomes" id="UP001287282"/>
    </source>
</evidence>
<keyword evidence="3" id="KW-1185">Reference proteome</keyword>
<sequence length="52" mass="6301">MKQFTATETKTKSIYSLQLHELKEWLGENNEKSFRAEQIFDWLYKKRVTSFA</sequence>
<name>A0ABU3XI63_9BACI</name>
<dbReference type="InterPro" id="IPR048641">
    <property type="entry name" value="RlmN_N"/>
</dbReference>
<comment type="caution">
    <text evidence="2">The sequence shown here is derived from an EMBL/GenBank/DDBJ whole genome shotgun (WGS) entry which is preliminary data.</text>
</comment>
<gene>
    <name evidence="2" type="ORF">RYX56_24760</name>
</gene>
<evidence type="ECO:0000313" key="2">
    <source>
        <dbReference type="EMBL" id="MDV2687564.1"/>
    </source>
</evidence>